<protein>
    <recommendedName>
        <fullName evidence="3">DUF4259 domain-containing protein</fullName>
    </recommendedName>
</protein>
<reference evidence="1 2" key="1">
    <citation type="submission" date="2023-07" db="EMBL/GenBank/DDBJ databases">
        <authorList>
            <person name="Girao M."/>
            <person name="Carvalho M.F."/>
        </authorList>
    </citation>
    <scope>NUCLEOTIDE SEQUENCE [LARGE SCALE GENOMIC DNA]</scope>
    <source>
        <strain evidence="1 2">YIM65754</strain>
    </source>
</reference>
<evidence type="ECO:0000313" key="2">
    <source>
        <dbReference type="Proteomes" id="UP001336020"/>
    </source>
</evidence>
<organism evidence="1 2">
    <name type="scientific">Rhodococcus artemisiae</name>
    <dbReference type="NCBI Taxonomy" id="714159"/>
    <lineage>
        <taxon>Bacteria</taxon>
        <taxon>Bacillati</taxon>
        <taxon>Actinomycetota</taxon>
        <taxon>Actinomycetes</taxon>
        <taxon>Mycobacteriales</taxon>
        <taxon>Nocardiaceae</taxon>
        <taxon>Rhodococcus</taxon>
    </lineage>
</organism>
<dbReference type="Proteomes" id="UP001336020">
    <property type="component" value="Unassembled WGS sequence"/>
</dbReference>
<keyword evidence="2" id="KW-1185">Reference proteome</keyword>
<proteinExistence type="predicted"/>
<evidence type="ECO:0000313" key="1">
    <source>
        <dbReference type="EMBL" id="MEE2058995.1"/>
    </source>
</evidence>
<sequence>MRGGWPEEAAGPGRPQQVVASLALTLARQRFGDEPGHDDLAGLVALERANPRIRVPPLVGELLDPVEELVDDVGSEGVFRLGKGTGGSSE</sequence>
<gene>
    <name evidence="1" type="ORF">Q7514_15850</name>
</gene>
<accession>A0ABU7LBR9</accession>
<dbReference type="RefSeq" id="WP_330134271.1">
    <property type="nucleotide sequence ID" value="NZ_JAUTXY010000006.1"/>
</dbReference>
<dbReference type="EMBL" id="JAUTXY010000006">
    <property type="protein sequence ID" value="MEE2058995.1"/>
    <property type="molecule type" value="Genomic_DNA"/>
</dbReference>
<name>A0ABU7LBR9_9NOCA</name>
<evidence type="ECO:0008006" key="3">
    <source>
        <dbReference type="Google" id="ProtNLM"/>
    </source>
</evidence>
<comment type="caution">
    <text evidence="1">The sequence shown here is derived from an EMBL/GenBank/DDBJ whole genome shotgun (WGS) entry which is preliminary data.</text>
</comment>